<comment type="caution">
    <text evidence="16">The sequence shown here is derived from an EMBL/GenBank/DDBJ whole genome shotgun (WGS) entry which is preliminary data.</text>
</comment>
<dbReference type="InterPro" id="IPR007645">
    <property type="entry name" value="RNA_pol_Rpb2_3"/>
</dbReference>
<accession>A0A9N9N6U6</accession>
<dbReference type="Pfam" id="PF04565">
    <property type="entry name" value="RNA_pol_Rpb2_3"/>
    <property type="match status" value="1"/>
</dbReference>
<keyword evidence="6" id="KW-0548">Nucleotidyltransferase</keyword>
<name>A0A9N9N6U6_9GLOM</name>
<dbReference type="GO" id="GO:0032549">
    <property type="term" value="F:ribonucleoside binding"/>
    <property type="evidence" value="ECO:0007669"/>
    <property type="project" value="InterPro"/>
</dbReference>
<dbReference type="InterPro" id="IPR037034">
    <property type="entry name" value="RNA_pol_Rpb2_2_sf"/>
</dbReference>
<keyword evidence="11" id="KW-0539">Nucleus</keyword>
<dbReference type="Gene3D" id="3.90.1100.10">
    <property type="match status" value="2"/>
</dbReference>
<dbReference type="Proteomes" id="UP000789508">
    <property type="component" value="Unassembled WGS sequence"/>
</dbReference>
<dbReference type="InterPro" id="IPR007644">
    <property type="entry name" value="RNA_pol_bsu_protrusion"/>
</dbReference>
<dbReference type="Gene3D" id="3.90.1110.10">
    <property type="entry name" value="RNA polymerase Rpb2, domain 2"/>
    <property type="match status" value="1"/>
</dbReference>
<comment type="similarity">
    <text evidence="2 12">Belongs to the RNA polymerase beta chain family.</text>
</comment>
<organism evidence="16 17">
    <name type="scientific">Ambispora leptoticha</name>
    <dbReference type="NCBI Taxonomy" id="144679"/>
    <lineage>
        <taxon>Eukaryota</taxon>
        <taxon>Fungi</taxon>
        <taxon>Fungi incertae sedis</taxon>
        <taxon>Mucoromycota</taxon>
        <taxon>Glomeromycotina</taxon>
        <taxon>Glomeromycetes</taxon>
        <taxon>Archaeosporales</taxon>
        <taxon>Ambisporaceae</taxon>
        <taxon>Ambispora</taxon>
    </lineage>
</organism>
<dbReference type="FunFam" id="3.90.1110.10:FF:000007">
    <property type="entry name" value="DNA-directed RNA polymerase subunit beta"/>
    <property type="match status" value="1"/>
</dbReference>
<dbReference type="GO" id="GO:0003677">
    <property type="term" value="F:DNA binding"/>
    <property type="evidence" value="ECO:0007669"/>
    <property type="project" value="InterPro"/>
</dbReference>
<evidence type="ECO:0000256" key="3">
    <source>
        <dbReference type="ARBA" id="ARBA00012418"/>
    </source>
</evidence>
<evidence type="ECO:0000259" key="14">
    <source>
        <dbReference type="Pfam" id="PF04563"/>
    </source>
</evidence>
<evidence type="ECO:0000256" key="10">
    <source>
        <dbReference type="ARBA" id="ARBA00023163"/>
    </source>
</evidence>
<evidence type="ECO:0000256" key="1">
    <source>
        <dbReference type="ARBA" id="ARBA00004123"/>
    </source>
</evidence>
<evidence type="ECO:0000256" key="9">
    <source>
        <dbReference type="ARBA" id="ARBA00022833"/>
    </source>
</evidence>
<evidence type="ECO:0000259" key="15">
    <source>
        <dbReference type="Pfam" id="PF04565"/>
    </source>
</evidence>
<dbReference type="Pfam" id="PF04563">
    <property type="entry name" value="RNA_pol_Rpb2_1"/>
    <property type="match status" value="1"/>
</dbReference>
<gene>
    <name evidence="16" type="ORF">ALEPTO_LOCUS11746</name>
</gene>
<feature type="non-terminal residue" evidence="16">
    <location>
        <position position="1"/>
    </location>
</feature>
<dbReference type="EMBL" id="CAJVPS010020944">
    <property type="protein sequence ID" value="CAG8705915.1"/>
    <property type="molecule type" value="Genomic_DNA"/>
</dbReference>
<reference evidence="16" key="1">
    <citation type="submission" date="2021-06" db="EMBL/GenBank/DDBJ databases">
        <authorList>
            <person name="Kallberg Y."/>
            <person name="Tangrot J."/>
            <person name="Rosling A."/>
        </authorList>
    </citation>
    <scope>NUCLEOTIDE SEQUENCE</scope>
    <source>
        <strain evidence="16">FL130A</strain>
    </source>
</reference>
<feature type="domain" description="RNA polymerase Rpb2" evidence="13">
    <location>
        <begin position="202"/>
        <end position="375"/>
    </location>
</feature>
<evidence type="ECO:0000256" key="7">
    <source>
        <dbReference type="ARBA" id="ARBA00022723"/>
    </source>
</evidence>
<dbReference type="Pfam" id="PF04561">
    <property type="entry name" value="RNA_pol_Rpb2_2"/>
    <property type="match status" value="1"/>
</dbReference>
<dbReference type="GO" id="GO:0008270">
    <property type="term" value="F:zinc ion binding"/>
    <property type="evidence" value="ECO:0007669"/>
    <property type="project" value="UniProtKB-KW"/>
</dbReference>
<dbReference type="InterPro" id="IPR015712">
    <property type="entry name" value="DNA-dir_RNA_pol_su2"/>
</dbReference>
<dbReference type="OrthoDB" id="10248617at2759"/>
<evidence type="ECO:0000313" key="17">
    <source>
        <dbReference type="Proteomes" id="UP000789508"/>
    </source>
</evidence>
<feature type="non-terminal residue" evidence="16">
    <location>
        <position position="533"/>
    </location>
</feature>
<evidence type="ECO:0000256" key="12">
    <source>
        <dbReference type="RuleBase" id="RU000434"/>
    </source>
</evidence>
<feature type="domain" description="RNA polymerase Rpb2" evidence="15">
    <location>
        <begin position="452"/>
        <end position="497"/>
    </location>
</feature>
<evidence type="ECO:0000256" key="5">
    <source>
        <dbReference type="ARBA" id="ARBA00022679"/>
    </source>
</evidence>
<evidence type="ECO:0000256" key="11">
    <source>
        <dbReference type="ARBA" id="ARBA00023242"/>
    </source>
</evidence>
<evidence type="ECO:0000259" key="13">
    <source>
        <dbReference type="Pfam" id="PF04561"/>
    </source>
</evidence>
<comment type="subcellular location">
    <subcellularLocation>
        <location evidence="1">Nucleus</location>
    </subcellularLocation>
</comment>
<evidence type="ECO:0000313" key="16">
    <source>
        <dbReference type="EMBL" id="CAG8705915.1"/>
    </source>
</evidence>
<evidence type="ECO:0000256" key="6">
    <source>
        <dbReference type="ARBA" id="ARBA00022695"/>
    </source>
</evidence>
<protein>
    <recommendedName>
        <fullName evidence="3">DNA-directed RNA polymerase</fullName>
        <ecNumber evidence="3">2.7.7.6</ecNumber>
    </recommendedName>
</protein>
<dbReference type="GO" id="GO:0003899">
    <property type="term" value="F:DNA-directed RNA polymerase activity"/>
    <property type="evidence" value="ECO:0007669"/>
    <property type="project" value="UniProtKB-EC"/>
</dbReference>
<evidence type="ECO:0000256" key="8">
    <source>
        <dbReference type="ARBA" id="ARBA00022771"/>
    </source>
</evidence>
<feature type="domain" description="RNA polymerase beta subunit protrusion" evidence="14">
    <location>
        <begin position="22"/>
        <end position="401"/>
    </location>
</feature>
<evidence type="ECO:0000256" key="4">
    <source>
        <dbReference type="ARBA" id="ARBA00022478"/>
    </source>
</evidence>
<dbReference type="AlphaFoldDB" id="A0A9N9N6U6"/>
<keyword evidence="10" id="KW-0804">Transcription</keyword>
<keyword evidence="17" id="KW-1185">Reference proteome</keyword>
<dbReference type="SUPFAM" id="SSF64484">
    <property type="entry name" value="beta and beta-prime subunits of DNA dependent RNA-polymerase"/>
    <property type="match status" value="1"/>
</dbReference>
<proteinExistence type="inferred from homology"/>
<sequence length="533" mass="60991">ERETLFKNPSSTNFGVPALQEITAPHIESFNALFGHKGDKGGILQAAINDLQPMYVYDKLEETETETSRASFVKFWIDKITILRPMISENNVYAREKNLFPSECRERLITYQGRMEVRLNWTINDGIPISENIFVGNIPIMVKSARCNIADFYPKDLIRHHEEAEEMGGYFIINGIEKIIRLLLVPRRNYVMGIVRPSFQKRGKDYTKYATSIRCARSDQTTQTVNVHYLKDGNCMFSFRWRKQEYMVPVMLILKALADVSDKAIFDRLVQNETSNTFLTDRVELLLRSAKNRDLIDREDYLKVLGEKFRIVFNSPRSFSDSKAGDFLLDRIVLVHLKNNQQKYDLLIFMIRKLYAMVAGECSPDNPDSPANQEILLGGHLYGMLIKERLQDYLHGLRGEFYRRFRLSRKGTIVDTINPHYVGQIMSKIKHDTVGPKIAHFLATGNLVSISGMDLSQLKTTTIRKLLPEAWGFICPVHTPDGAPCGLLNHLSSSCQIITYPTNTSKLSKILYTIGVLDLSYSGNLGKDQKIMH</sequence>
<keyword evidence="4" id="KW-0240">DNA-directed RNA polymerase</keyword>
<dbReference type="GO" id="GO:0000428">
    <property type="term" value="C:DNA-directed RNA polymerase complex"/>
    <property type="evidence" value="ECO:0007669"/>
    <property type="project" value="UniProtKB-KW"/>
</dbReference>
<dbReference type="InterPro" id="IPR007642">
    <property type="entry name" value="RNA_pol_Rpb2_2"/>
</dbReference>
<dbReference type="EC" id="2.7.7.6" evidence="3"/>
<keyword evidence="9" id="KW-0862">Zinc</keyword>
<keyword evidence="5" id="KW-0808">Transferase</keyword>
<evidence type="ECO:0000256" key="2">
    <source>
        <dbReference type="ARBA" id="ARBA00006835"/>
    </source>
</evidence>
<keyword evidence="7" id="KW-0479">Metal-binding</keyword>
<dbReference type="GO" id="GO:0005634">
    <property type="term" value="C:nucleus"/>
    <property type="evidence" value="ECO:0007669"/>
    <property type="project" value="UniProtKB-SubCell"/>
</dbReference>
<keyword evidence="8" id="KW-0863">Zinc-finger</keyword>
<dbReference type="GO" id="GO:0006351">
    <property type="term" value="P:DNA-templated transcription"/>
    <property type="evidence" value="ECO:0007669"/>
    <property type="project" value="InterPro"/>
</dbReference>
<dbReference type="FunFam" id="3.90.1100.10:FF:000008">
    <property type="entry name" value="DNA-directed RNA polymerase subunit beta"/>
    <property type="match status" value="1"/>
</dbReference>
<dbReference type="PANTHER" id="PTHR20856">
    <property type="entry name" value="DNA-DIRECTED RNA POLYMERASE I SUBUNIT 2"/>
    <property type="match status" value="1"/>
</dbReference>